<protein>
    <submittedName>
        <fullName evidence="2">Uncharacterized protein</fullName>
    </submittedName>
</protein>
<evidence type="ECO:0000256" key="1">
    <source>
        <dbReference type="SAM" id="MobiDB-lite"/>
    </source>
</evidence>
<dbReference type="VEuPathDB" id="VectorBase:GPAI030757"/>
<dbReference type="EnsemblMetazoa" id="GPAI030757-RA">
    <property type="protein sequence ID" value="GPAI030757-PA"/>
    <property type="gene ID" value="GPAI030757"/>
</dbReference>
<feature type="region of interest" description="Disordered" evidence="1">
    <location>
        <begin position="1"/>
        <end position="41"/>
    </location>
</feature>
<evidence type="ECO:0000313" key="2">
    <source>
        <dbReference type="EnsemblMetazoa" id="GPAI030757-PA"/>
    </source>
</evidence>
<sequence>MYSLPMALSSSSSSSSSPPLSLSPTSLPSSPPPPRLPPPLPTNINHKLIVYGFAIIIFDVRDYQQQQQQQQQQLQQHNIPEAEADVNKPPVIRLCLAQHLFVKIRFTSKVFFMGQEKGTTD</sequence>
<accession>A0A1B0A0K8</accession>
<dbReference type="AlphaFoldDB" id="A0A1B0A0K8"/>
<name>A0A1B0A0K8_GLOPL</name>
<reference evidence="3" key="1">
    <citation type="submission" date="2014-03" db="EMBL/GenBank/DDBJ databases">
        <authorList>
            <person name="Aksoy S."/>
            <person name="Warren W."/>
            <person name="Wilson R.K."/>
        </authorList>
    </citation>
    <scope>NUCLEOTIDE SEQUENCE [LARGE SCALE GENOMIC DNA]</scope>
    <source>
        <strain evidence="3">IAEA</strain>
    </source>
</reference>
<feature type="compositionally biased region" description="Pro residues" evidence="1">
    <location>
        <begin position="29"/>
        <end position="41"/>
    </location>
</feature>
<reference evidence="2" key="2">
    <citation type="submission" date="2020-05" db="UniProtKB">
        <authorList>
            <consortium name="EnsemblMetazoa"/>
        </authorList>
    </citation>
    <scope>IDENTIFICATION</scope>
    <source>
        <strain evidence="2">IAEA</strain>
    </source>
</reference>
<evidence type="ECO:0000313" key="3">
    <source>
        <dbReference type="Proteomes" id="UP000092445"/>
    </source>
</evidence>
<proteinExistence type="predicted"/>
<feature type="compositionally biased region" description="Low complexity" evidence="1">
    <location>
        <begin position="1"/>
        <end position="28"/>
    </location>
</feature>
<keyword evidence="3" id="KW-1185">Reference proteome</keyword>
<organism evidence="2 3">
    <name type="scientific">Glossina pallidipes</name>
    <name type="common">Tsetse fly</name>
    <dbReference type="NCBI Taxonomy" id="7398"/>
    <lineage>
        <taxon>Eukaryota</taxon>
        <taxon>Metazoa</taxon>
        <taxon>Ecdysozoa</taxon>
        <taxon>Arthropoda</taxon>
        <taxon>Hexapoda</taxon>
        <taxon>Insecta</taxon>
        <taxon>Pterygota</taxon>
        <taxon>Neoptera</taxon>
        <taxon>Endopterygota</taxon>
        <taxon>Diptera</taxon>
        <taxon>Brachycera</taxon>
        <taxon>Muscomorpha</taxon>
        <taxon>Hippoboscoidea</taxon>
        <taxon>Glossinidae</taxon>
        <taxon>Glossina</taxon>
    </lineage>
</organism>
<dbReference type="Proteomes" id="UP000092445">
    <property type="component" value="Unassembled WGS sequence"/>
</dbReference>